<gene>
    <name evidence="2" type="ORF">HJG63_009433</name>
</gene>
<reference evidence="2 3" key="1">
    <citation type="journal article" date="2020" name="Nature">
        <title>Six reference-quality genomes reveal evolution of bat adaptations.</title>
        <authorList>
            <person name="Jebb D."/>
            <person name="Huang Z."/>
            <person name="Pippel M."/>
            <person name="Hughes G.M."/>
            <person name="Lavrichenko K."/>
            <person name="Devanna P."/>
            <person name="Winkler S."/>
            <person name="Jermiin L.S."/>
            <person name="Skirmuntt E.C."/>
            <person name="Katzourakis A."/>
            <person name="Burkitt-Gray L."/>
            <person name="Ray D.A."/>
            <person name="Sullivan K.A.M."/>
            <person name="Roscito J.G."/>
            <person name="Kirilenko B.M."/>
            <person name="Davalos L.M."/>
            <person name="Corthals A.P."/>
            <person name="Power M.L."/>
            <person name="Jones G."/>
            <person name="Ransome R.D."/>
            <person name="Dechmann D.K.N."/>
            <person name="Locatelli A.G."/>
            <person name="Puechmaille S.J."/>
            <person name="Fedrigo O."/>
            <person name="Jarvis E.D."/>
            <person name="Hiller M."/>
            <person name="Vernes S.C."/>
            <person name="Myers E.W."/>
            <person name="Teeling E.C."/>
        </authorList>
    </citation>
    <scope>NUCLEOTIDE SEQUENCE [LARGE SCALE GENOMIC DNA]</scope>
    <source>
        <strain evidence="2">MRouAeg1</strain>
        <tissue evidence="2">Muscle</tissue>
    </source>
</reference>
<keyword evidence="3" id="KW-1185">Reference proteome</keyword>
<accession>A0A7J8C2P2</accession>
<comment type="caution">
    <text evidence="2">The sequence shown here is derived from an EMBL/GenBank/DDBJ whole genome shotgun (WGS) entry which is preliminary data.</text>
</comment>
<protein>
    <submittedName>
        <fullName evidence="2">Uncharacterized protein</fullName>
    </submittedName>
</protein>
<evidence type="ECO:0000313" key="2">
    <source>
        <dbReference type="EMBL" id="KAF6405123.1"/>
    </source>
</evidence>
<feature type="compositionally biased region" description="Pro residues" evidence="1">
    <location>
        <begin position="214"/>
        <end position="225"/>
    </location>
</feature>
<organism evidence="2 3">
    <name type="scientific">Rousettus aegyptiacus</name>
    <name type="common">Egyptian fruit bat</name>
    <name type="synonym">Pteropus aegyptiacus</name>
    <dbReference type="NCBI Taxonomy" id="9407"/>
    <lineage>
        <taxon>Eukaryota</taxon>
        <taxon>Metazoa</taxon>
        <taxon>Chordata</taxon>
        <taxon>Craniata</taxon>
        <taxon>Vertebrata</taxon>
        <taxon>Euteleostomi</taxon>
        <taxon>Mammalia</taxon>
        <taxon>Eutheria</taxon>
        <taxon>Laurasiatheria</taxon>
        <taxon>Chiroptera</taxon>
        <taxon>Yinpterochiroptera</taxon>
        <taxon>Pteropodoidea</taxon>
        <taxon>Pteropodidae</taxon>
        <taxon>Rousettinae</taxon>
        <taxon>Rousettus</taxon>
    </lineage>
</organism>
<evidence type="ECO:0000256" key="1">
    <source>
        <dbReference type="SAM" id="MobiDB-lite"/>
    </source>
</evidence>
<name>A0A7J8C2P2_ROUAE</name>
<feature type="region of interest" description="Disordered" evidence="1">
    <location>
        <begin position="39"/>
        <end position="68"/>
    </location>
</feature>
<dbReference type="EMBL" id="JACASE010000015">
    <property type="protein sequence ID" value="KAF6405123.1"/>
    <property type="molecule type" value="Genomic_DNA"/>
</dbReference>
<feature type="region of interest" description="Disordered" evidence="1">
    <location>
        <begin position="209"/>
        <end position="251"/>
    </location>
</feature>
<dbReference type="AlphaFoldDB" id="A0A7J8C2P2"/>
<proteinExistence type="predicted"/>
<evidence type="ECO:0000313" key="3">
    <source>
        <dbReference type="Proteomes" id="UP000593571"/>
    </source>
</evidence>
<dbReference type="Proteomes" id="UP000593571">
    <property type="component" value="Unassembled WGS sequence"/>
</dbReference>
<sequence length="266" mass="27668">MPDAGPGEEAIALRVEAASLCARRSDSAPTTRTLLGAHVSARGVPQARRVEGAVGEPRVGGRRGSGLQTRNRAQAFWRPCRRVRRRRPGVYGYQAGVSPQPPPQVQQRFLPQGHAQIPQRLVKGAESCATAPLPNPAVPPSPAPCPAVTVARPLALSEAAAAARSRSHTREMQTSRQLLSDDFAAAAAPNGVGADSRVSSCASATLATLGFARPSPPLSPTPRPAAPSRGPTSPPYPENAGRRRSGRDGHLLGLRLLAADLNAGSG</sequence>